<protein>
    <submittedName>
        <fullName evidence="1">Restriction of telomere capping protein 4</fullName>
    </submittedName>
</protein>
<keyword evidence="2" id="KW-1185">Reference proteome</keyword>
<reference evidence="1" key="1">
    <citation type="submission" date="2022-06" db="EMBL/GenBank/DDBJ databases">
        <authorList>
            <person name="Legras J.-L."/>
            <person name="Devillers H."/>
            <person name="Grondin C."/>
        </authorList>
    </citation>
    <scope>NUCLEOTIDE SEQUENCE</scope>
    <source>
        <strain evidence="1">CLIB 1444</strain>
    </source>
</reference>
<gene>
    <name evidence="1" type="ORF">CLIB1444_03S05314</name>
</gene>
<name>A0ACA9Y5U9_9ASCO</name>
<dbReference type="EMBL" id="CALSDN010000003">
    <property type="protein sequence ID" value="CAH6720140.1"/>
    <property type="molecule type" value="Genomic_DNA"/>
</dbReference>
<accession>A0ACA9Y5U9</accession>
<evidence type="ECO:0000313" key="1">
    <source>
        <dbReference type="EMBL" id="CAH6720140.1"/>
    </source>
</evidence>
<dbReference type="Proteomes" id="UP001152531">
    <property type="component" value="Unassembled WGS sequence"/>
</dbReference>
<proteinExistence type="predicted"/>
<sequence>MGTKPQYNSLIKRSGSPGGSPIKTGSVEKPTRTYNRSRKTKLLKSLNVHANTKIGKYHEGTTEKEPEPEPKPEVTNSSILSFIPDGFNDSDSDDDLIDIGEVKVQSKTPDVDFKTTEKLVANGNKRINTSSVTENTSEDINSSNLISNILEKDNLAEIKNKYKGKEPPKVPSKPELLNRIDPLLDRIPDLLSGKENMSFFYDLAKEERNKTSNETLRQRDKYHINWQNFAGGYYGLQRQQFIASIIMEKYQPQLKQSLKKNATVQFWGIEDFSKYVLSNEIILRLIVEDKNCTFAEAEVIIRETSDYAAVTDSTEFS</sequence>
<comment type="caution">
    <text evidence="1">The sequence shown here is derived from an EMBL/GenBank/DDBJ whole genome shotgun (WGS) entry which is preliminary data.</text>
</comment>
<evidence type="ECO:0000313" key="2">
    <source>
        <dbReference type="Proteomes" id="UP001152531"/>
    </source>
</evidence>
<organism evidence="1 2">
    <name type="scientific">[Candida] jaroonii</name>
    <dbReference type="NCBI Taxonomy" id="467808"/>
    <lineage>
        <taxon>Eukaryota</taxon>
        <taxon>Fungi</taxon>
        <taxon>Dikarya</taxon>
        <taxon>Ascomycota</taxon>
        <taxon>Saccharomycotina</taxon>
        <taxon>Pichiomycetes</taxon>
        <taxon>Debaryomycetaceae</taxon>
        <taxon>Yamadazyma</taxon>
    </lineage>
</organism>